<protein>
    <recommendedName>
        <fullName evidence="3">Ankyrin repeat protein</fullName>
    </recommendedName>
</protein>
<comment type="caution">
    <text evidence="1">The sequence shown here is derived from an EMBL/GenBank/DDBJ whole genome shotgun (WGS) entry which is preliminary data.</text>
</comment>
<evidence type="ECO:0008006" key="3">
    <source>
        <dbReference type="Google" id="ProtNLM"/>
    </source>
</evidence>
<reference evidence="1 2" key="1">
    <citation type="submission" date="2023-09" db="EMBL/GenBank/DDBJ databases">
        <title>Pangenome analysis of Batrachochytrium dendrobatidis and related Chytrids.</title>
        <authorList>
            <person name="Yacoub M.N."/>
            <person name="Stajich J.E."/>
            <person name="James T.Y."/>
        </authorList>
    </citation>
    <scope>NUCLEOTIDE SEQUENCE [LARGE SCALE GENOMIC DNA]</scope>
    <source>
        <strain evidence="1 2">JEL0888</strain>
    </source>
</reference>
<dbReference type="PANTHER" id="PTHR46586">
    <property type="entry name" value="ANKYRIN REPEAT-CONTAINING PROTEIN"/>
    <property type="match status" value="1"/>
</dbReference>
<proteinExistence type="predicted"/>
<evidence type="ECO:0000313" key="2">
    <source>
        <dbReference type="Proteomes" id="UP001527925"/>
    </source>
</evidence>
<accession>A0ABR4NHP1</accession>
<dbReference type="InterPro" id="IPR002110">
    <property type="entry name" value="Ankyrin_rpt"/>
</dbReference>
<dbReference type="Proteomes" id="UP001527925">
    <property type="component" value="Unassembled WGS sequence"/>
</dbReference>
<dbReference type="InterPro" id="IPR052050">
    <property type="entry name" value="SecEffector_AnkRepeat"/>
</dbReference>
<dbReference type="EMBL" id="JADGIZ020000004">
    <property type="protein sequence ID" value="KAL2918979.1"/>
    <property type="molecule type" value="Genomic_DNA"/>
</dbReference>
<gene>
    <name evidence="1" type="ORF">HK105_201249</name>
</gene>
<dbReference type="Pfam" id="PF12796">
    <property type="entry name" value="Ank_2"/>
    <property type="match status" value="1"/>
</dbReference>
<dbReference type="InterPro" id="IPR036770">
    <property type="entry name" value="Ankyrin_rpt-contain_sf"/>
</dbReference>
<keyword evidence="2" id="KW-1185">Reference proteome</keyword>
<organism evidence="1 2">
    <name type="scientific">Polyrhizophydium stewartii</name>
    <dbReference type="NCBI Taxonomy" id="2732419"/>
    <lineage>
        <taxon>Eukaryota</taxon>
        <taxon>Fungi</taxon>
        <taxon>Fungi incertae sedis</taxon>
        <taxon>Chytridiomycota</taxon>
        <taxon>Chytridiomycota incertae sedis</taxon>
        <taxon>Chytridiomycetes</taxon>
        <taxon>Rhizophydiales</taxon>
        <taxon>Rhizophydiales incertae sedis</taxon>
        <taxon>Polyrhizophydium</taxon>
    </lineage>
</organism>
<dbReference type="SUPFAM" id="SSF48403">
    <property type="entry name" value="Ankyrin repeat"/>
    <property type="match status" value="1"/>
</dbReference>
<name>A0ABR4NHP1_9FUNG</name>
<sequence length="393" mass="43883">MVVAHTTPTLSWFLRRPLLRAEVASLPSETVDRMWAEVFETDWQGDLGSLPFTDTSSACLLLIASRTMFDRMLAAGNEIAGVVTQRLAARHGWTDLMRFHDPEFLAIAAAKEGAVRVLEDLFDVRRLIAPSTDHVEFAAGAGHLELVQWLRSRMPGVEWPAAIMDAAAGSGNLDLVAWLDEGCHCRASADAVARAARDGHLHVVKWLAEKAQTGCPEHAFRWAAKNGHVEVLDFLRLQYPSVFAVADDTTFTLARHLGVLKWLKEHRPTSLHKIDLSRLLVFGDAEVVSWFVENTDHQVTQEELALAIERNCCGLVKWLVEQKGLQINAKMFEFEGAGFCTQTLAWIIRRDPRWARIMAEAFAASEHVLLVEWLHVPYPGSVTQHALETASRA</sequence>
<evidence type="ECO:0000313" key="1">
    <source>
        <dbReference type="EMBL" id="KAL2918979.1"/>
    </source>
</evidence>
<dbReference type="Gene3D" id="1.25.40.20">
    <property type="entry name" value="Ankyrin repeat-containing domain"/>
    <property type="match status" value="1"/>
</dbReference>
<dbReference type="PANTHER" id="PTHR46586:SF3">
    <property type="entry name" value="ANKYRIN REPEAT-CONTAINING PROTEIN"/>
    <property type="match status" value="1"/>
</dbReference>